<protein>
    <submittedName>
        <fullName evidence="7">ABC transporter permease</fullName>
    </submittedName>
</protein>
<comment type="caution">
    <text evidence="7">The sequence shown here is derived from an EMBL/GenBank/DDBJ whole genome shotgun (WGS) entry which is preliminary data.</text>
</comment>
<feature type="domain" description="ABC transmembrane type-1" evidence="6">
    <location>
        <begin position="104"/>
        <end position="320"/>
    </location>
</feature>
<feature type="transmembrane region" description="Helical" evidence="5">
    <location>
        <begin position="193"/>
        <end position="215"/>
    </location>
</feature>
<gene>
    <name evidence="7" type="ORF">LG368_15120</name>
</gene>
<dbReference type="Proteomes" id="UP001139095">
    <property type="component" value="Unassembled WGS sequence"/>
</dbReference>
<feature type="transmembrane region" description="Helical" evidence="5">
    <location>
        <begin position="103"/>
        <end position="128"/>
    </location>
</feature>
<dbReference type="Pfam" id="PF00528">
    <property type="entry name" value="BPD_transp_1"/>
    <property type="match status" value="1"/>
</dbReference>
<feature type="transmembrane region" description="Helical" evidence="5">
    <location>
        <begin position="18"/>
        <end position="35"/>
    </location>
</feature>
<comment type="similarity">
    <text evidence="5">Belongs to the binding-protein-dependent transport system permease family.</text>
</comment>
<organism evidence="7 8">
    <name type="scientific">Marinomonas algarum</name>
    <dbReference type="NCBI Taxonomy" id="2883105"/>
    <lineage>
        <taxon>Bacteria</taxon>
        <taxon>Pseudomonadati</taxon>
        <taxon>Pseudomonadota</taxon>
        <taxon>Gammaproteobacteria</taxon>
        <taxon>Oceanospirillales</taxon>
        <taxon>Oceanospirillaceae</taxon>
        <taxon>Marinomonas</taxon>
    </lineage>
</organism>
<keyword evidence="5" id="KW-0813">Transport</keyword>
<keyword evidence="3 5" id="KW-1133">Transmembrane helix</keyword>
<dbReference type="InterPro" id="IPR000515">
    <property type="entry name" value="MetI-like"/>
</dbReference>
<feature type="transmembrane region" description="Helical" evidence="5">
    <location>
        <begin position="302"/>
        <end position="324"/>
    </location>
</feature>
<evidence type="ECO:0000256" key="1">
    <source>
        <dbReference type="ARBA" id="ARBA00004651"/>
    </source>
</evidence>
<evidence type="ECO:0000256" key="2">
    <source>
        <dbReference type="ARBA" id="ARBA00022692"/>
    </source>
</evidence>
<evidence type="ECO:0000313" key="7">
    <source>
        <dbReference type="EMBL" id="MCB5163191.1"/>
    </source>
</evidence>
<dbReference type="EMBL" id="JAJATW010000050">
    <property type="protein sequence ID" value="MCB5163191.1"/>
    <property type="molecule type" value="Genomic_DNA"/>
</dbReference>
<name>A0A9X1RUL4_9GAMM</name>
<dbReference type="GO" id="GO:0055085">
    <property type="term" value="P:transmembrane transport"/>
    <property type="evidence" value="ECO:0007669"/>
    <property type="project" value="InterPro"/>
</dbReference>
<keyword evidence="4 5" id="KW-0472">Membrane</keyword>
<evidence type="ECO:0000256" key="3">
    <source>
        <dbReference type="ARBA" id="ARBA00022989"/>
    </source>
</evidence>
<evidence type="ECO:0000256" key="4">
    <source>
        <dbReference type="ARBA" id="ARBA00023136"/>
    </source>
</evidence>
<sequence length="327" mass="36105">MSNDSFYSKLKKLMLDNALAFLALLFLRFFMLYLLPGSQVDLLIDNDLNVGDNSVFVESLTQKLGLDKSVWGQFFDWSAKILQGDFGYSYIHASPVSTLVFEAIVWTLALVVLSIPISLIMGVSLGILAGSHGDNKISKILFGLMTLISSIPSFVIALILLTIFSFNLNWFPSDGGGMSLQARITGEAQWVDIIWHGFLPLIAVSFQASLRYFYLSYGLSEQVSRRPFIFFAKMRGVRGTRLYFSWYLPNIIPEVLSKLSSTLPGIISSMIFVEIIFSYPGAGSLMLDAINNRDYALLQGCLVIVGGCVLILNTALDLASVALAERG</sequence>
<dbReference type="GO" id="GO:0005886">
    <property type="term" value="C:plasma membrane"/>
    <property type="evidence" value="ECO:0007669"/>
    <property type="project" value="UniProtKB-SubCell"/>
</dbReference>
<evidence type="ECO:0000313" key="8">
    <source>
        <dbReference type="Proteomes" id="UP001139095"/>
    </source>
</evidence>
<dbReference type="CDD" id="cd06261">
    <property type="entry name" value="TM_PBP2"/>
    <property type="match status" value="1"/>
</dbReference>
<dbReference type="PROSITE" id="PS50928">
    <property type="entry name" value="ABC_TM1"/>
    <property type="match status" value="1"/>
</dbReference>
<comment type="subcellular location">
    <subcellularLocation>
        <location evidence="1 5">Cell membrane</location>
        <topology evidence="1 5">Multi-pass membrane protein</topology>
    </subcellularLocation>
</comment>
<keyword evidence="8" id="KW-1185">Reference proteome</keyword>
<dbReference type="Gene3D" id="1.10.3720.10">
    <property type="entry name" value="MetI-like"/>
    <property type="match status" value="1"/>
</dbReference>
<reference evidence="7" key="1">
    <citation type="submission" date="2021-10" db="EMBL/GenBank/DDBJ databases">
        <title>Marinomonas pontica sp. nov., isolated from the Black Sea.</title>
        <authorList>
            <person name="Zhao L.-H."/>
            <person name="Xue J.-H."/>
        </authorList>
    </citation>
    <scope>NUCLEOTIDE SEQUENCE</scope>
    <source>
        <strain evidence="7">E8</strain>
    </source>
</reference>
<dbReference type="PANTHER" id="PTHR43376:SF1">
    <property type="entry name" value="OLIGOPEPTIDE TRANSPORT SYSTEM PERMEASE PROTEIN"/>
    <property type="match status" value="1"/>
</dbReference>
<dbReference type="SUPFAM" id="SSF161098">
    <property type="entry name" value="MetI-like"/>
    <property type="match status" value="1"/>
</dbReference>
<feature type="transmembrane region" description="Helical" evidence="5">
    <location>
        <begin position="140"/>
        <end position="164"/>
    </location>
</feature>
<evidence type="ECO:0000256" key="5">
    <source>
        <dbReference type="RuleBase" id="RU363032"/>
    </source>
</evidence>
<dbReference type="InterPro" id="IPR035906">
    <property type="entry name" value="MetI-like_sf"/>
</dbReference>
<dbReference type="RefSeq" id="WP_226755526.1">
    <property type="nucleotide sequence ID" value="NZ_JAJATW010000050.1"/>
</dbReference>
<dbReference type="AlphaFoldDB" id="A0A9X1RUL4"/>
<dbReference type="PANTHER" id="PTHR43376">
    <property type="entry name" value="OLIGOPEPTIDE TRANSPORT SYSTEM PERMEASE PROTEIN"/>
    <property type="match status" value="1"/>
</dbReference>
<keyword evidence="2 5" id="KW-0812">Transmembrane</keyword>
<feature type="transmembrane region" description="Helical" evidence="5">
    <location>
        <begin position="263"/>
        <end position="282"/>
    </location>
</feature>
<evidence type="ECO:0000259" key="6">
    <source>
        <dbReference type="PROSITE" id="PS50928"/>
    </source>
</evidence>
<accession>A0A9X1RUL4</accession>
<proteinExistence type="inferred from homology"/>